<sequence length="72" mass="8013">MKISYDEKYDTMYIKLIDEPVECRTLQLSEDVALNIGPNEKLVGIEILDAKQVIGHGKVPSVVLDNLKQAVA</sequence>
<dbReference type="EMBL" id="CP002959">
    <property type="protein sequence ID" value="AFM13990.1"/>
    <property type="molecule type" value="Genomic_DNA"/>
</dbReference>
<organism evidence="1 2">
    <name type="scientific">Turneriella parva (strain ATCC BAA-1111 / DSM 21527 / NCTC 11395 / H)</name>
    <name type="common">Leptospira parva</name>
    <dbReference type="NCBI Taxonomy" id="869212"/>
    <lineage>
        <taxon>Bacteria</taxon>
        <taxon>Pseudomonadati</taxon>
        <taxon>Spirochaetota</taxon>
        <taxon>Spirochaetia</taxon>
        <taxon>Leptospirales</taxon>
        <taxon>Leptospiraceae</taxon>
        <taxon>Turneriella</taxon>
    </lineage>
</organism>
<dbReference type="Pfam" id="PF10049">
    <property type="entry name" value="DUF2283"/>
    <property type="match status" value="1"/>
</dbReference>
<keyword evidence="2" id="KW-1185">Reference proteome</keyword>
<reference evidence="1 2" key="1">
    <citation type="submission" date="2012-06" db="EMBL/GenBank/DDBJ databases">
        <title>The complete chromosome of genome of Turneriella parva DSM 21527.</title>
        <authorList>
            <consortium name="US DOE Joint Genome Institute (JGI-PGF)"/>
            <person name="Lucas S."/>
            <person name="Han J."/>
            <person name="Lapidus A."/>
            <person name="Bruce D."/>
            <person name="Goodwin L."/>
            <person name="Pitluck S."/>
            <person name="Peters L."/>
            <person name="Kyrpides N."/>
            <person name="Mavromatis K."/>
            <person name="Ivanova N."/>
            <person name="Mikhailova N."/>
            <person name="Chertkov O."/>
            <person name="Detter J.C."/>
            <person name="Tapia R."/>
            <person name="Han C."/>
            <person name="Land M."/>
            <person name="Hauser L."/>
            <person name="Markowitz V."/>
            <person name="Cheng J.-F."/>
            <person name="Hugenholtz P."/>
            <person name="Woyke T."/>
            <person name="Wu D."/>
            <person name="Gronow S."/>
            <person name="Wellnitz S."/>
            <person name="Brambilla E."/>
            <person name="Klenk H.-P."/>
            <person name="Eisen J.A."/>
        </authorList>
    </citation>
    <scope>NUCLEOTIDE SEQUENCE [LARGE SCALE GENOMIC DNA]</scope>
    <source>
        <strain evidence="2">ATCC BAA-1111 / DSM 21527 / NCTC 11395 / H</strain>
    </source>
</reference>
<evidence type="ECO:0000313" key="1">
    <source>
        <dbReference type="EMBL" id="AFM13990.1"/>
    </source>
</evidence>
<dbReference type="RefSeq" id="WP_014804486.1">
    <property type="nucleotide sequence ID" value="NC_018020.1"/>
</dbReference>
<name>I4B9N3_TURPD</name>
<protein>
    <recommendedName>
        <fullName evidence="3">DUF2283 domain-containing protein</fullName>
    </recommendedName>
</protein>
<dbReference type="AlphaFoldDB" id="I4B9N3"/>
<evidence type="ECO:0008006" key="3">
    <source>
        <dbReference type="Google" id="ProtNLM"/>
    </source>
</evidence>
<dbReference type="HOGENOM" id="CLU_166740_1_0_12"/>
<dbReference type="OrthoDB" id="9799670at2"/>
<accession>I4B9N3</accession>
<dbReference type="InterPro" id="IPR019270">
    <property type="entry name" value="DUF2283"/>
</dbReference>
<gene>
    <name evidence="1" type="ordered locus">Turpa_3352</name>
</gene>
<dbReference type="Proteomes" id="UP000006048">
    <property type="component" value="Chromosome"/>
</dbReference>
<evidence type="ECO:0000313" key="2">
    <source>
        <dbReference type="Proteomes" id="UP000006048"/>
    </source>
</evidence>
<proteinExistence type="predicted"/>
<dbReference type="KEGG" id="tpx:Turpa_3352"/>